<name>A0A3B0WSQ2_9ZZZZ</name>
<dbReference type="SUPFAM" id="SSF46626">
    <property type="entry name" value="Cytochrome c"/>
    <property type="match status" value="1"/>
</dbReference>
<dbReference type="InterPro" id="IPR036909">
    <property type="entry name" value="Cyt_c-like_dom_sf"/>
</dbReference>
<evidence type="ECO:0000256" key="1">
    <source>
        <dbReference type="ARBA" id="ARBA00022448"/>
    </source>
</evidence>
<feature type="transmembrane region" description="Helical" evidence="6">
    <location>
        <begin position="12"/>
        <end position="33"/>
    </location>
</feature>
<evidence type="ECO:0000256" key="5">
    <source>
        <dbReference type="ARBA" id="ARBA00023004"/>
    </source>
</evidence>
<gene>
    <name evidence="8" type="ORF">MNBD_GAMMA02-1255</name>
</gene>
<dbReference type="Pfam" id="PF13442">
    <property type="entry name" value="Cytochrome_CBB3"/>
    <property type="match status" value="1"/>
</dbReference>
<evidence type="ECO:0000256" key="6">
    <source>
        <dbReference type="SAM" id="Phobius"/>
    </source>
</evidence>
<dbReference type="PROSITE" id="PS51007">
    <property type="entry name" value="CYTC"/>
    <property type="match status" value="1"/>
</dbReference>
<keyword evidence="6" id="KW-0472">Membrane</keyword>
<evidence type="ECO:0000256" key="4">
    <source>
        <dbReference type="ARBA" id="ARBA00022982"/>
    </source>
</evidence>
<accession>A0A3B0WSQ2</accession>
<keyword evidence="1" id="KW-0813">Transport</keyword>
<dbReference type="PRINTS" id="PR00607">
    <property type="entry name" value="CYTCHROMECIE"/>
</dbReference>
<dbReference type="InterPro" id="IPR002323">
    <property type="entry name" value="Cyt_CIE"/>
</dbReference>
<dbReference type="GO" id="GO:0005506">
    <property type="term" value="F:iron ion binding"/>
    <property type="evidence" value="ECO:0007669"/>
    <property type="project" value="InterPro"/>
</dbReference>
<reference evidence="8" key="1">
    <citation type="submission" date="2018-06" db="EMBL/GenBank/DDBJ databases">
        <authorList>
            <person name="Zhirakovskaya E."/>
        </authorList>
    </citation>
    <scope>NUCLEOTIDE SEQUENCE</scope>
</reference>
<sequence>MSDQDSIFFRNFSLLLAALVVLTIVLALVGIAIQNNLAANIEGEADRSSIQELIQPVAVVNTDPNAIVEAAPVAMVAAFDGSLDGNMIYNNVCMACHTTGAGGAPKLIAAEWNARIAQGEEMMLKRAIDGYTGEKGMMPAKGGRTDLTDEQVKVTVDFMLANLQ</sequence>
<keyword evidence="6" id="KW-0812">Transmembrane</keyword>
<dbReference type="GO" id="GO:0020037">
    <property type="term" value="F:heme binding"/>
    <property type="evidence" value="ECO:0007669"/>
    <property type="project" value="InterPro"/>
</dbReference>
<keyword evidence="2" id="KW-0349">Heme</keyword>
<dbReference type="InterPro" id="IPR009056">
    <property type="entry name" value="Cyt_c-like_dom"/>
</dbReference>
<feature type="domain" description="Cytochrome c" evidence="7">
    <location>
        <begin position="80"/>
        <end position="163"/>
    </location>
</feature>
<proteinExistence type="predicted"/>
<keyword evidence="6" id="KW-1133">Transmembrane helix</keyword>
<dbReference type="AlphaFoldDB" id="A0A3B0WSQ2"/>
<dbReference type="GO" id="GO:0009055">
    <property type="term" value="F:electron transfer activity"/>
    <property type="evidence" value="ECO:0007669"/>
    <property type="project" value="InterPro"/>
</dbReference>
<keyword evidence="5" id="KW-0408">Iron</keyword>
<dbReference type="Gene3D" id="1.10.760.10">
    <property type="entry name" value="Cytochrome c-like domain"/>
    <property type="match status" value="1"/>
</dbReference>
<evidence type="ECO:0000259" key="7">
    <source>
        <dbReference type="PROSITE" id="PS51007"/>
    </source>
</evidence>
<keyword evidence="4" id="KW-0249">Electron transport</keyword>
<dbReference type="PANTHER" id="PTHR40942:SF4">
    <property type="entry name" value="CYTOCHROME C5"/>
    <property type="match status" value="1"/>
</dbReference>
<dbReference type="PANTHER" id="PTHR40942">
    <property type="match status" value="1"/>
</dbReference>
<evidence type="ECO:0000313" key="8">
    <source>
        <dbReference type="EMBL" id="VAW46704.1"/>
    </source>
</evidence>
<dbReference type="EMBL" id="UOFA01000302">
    <property type="protein sequence ID" value="VAW46704.1"/>
    <property type="molecule type" value="Genomic_DNA"/>
</dbReference>
<evidence type="ECO:0000256" key="2">
    <source>
        <dbReference type="ARBA" id="ARBA00022617"/>
    </source>
</evidence>
<keyword evidence="3" id="KW-0479">Metal-binding</keyword>
<organism evidence="8">
    <name type="scientific">hydrothermal vent metagenome</name>
    <dbReference type="NCBI Taxonomy" id="652676"/>
    <lineage>
        <taxon>unclassified sequences</taxon>
        <taxon>metagenomes</taxon>
        <taxon>ecological metagenomes</taxon>
    </lineage>
</organism>
<evidence type="ECO:0000256" key="3">
    <source>
        <dbReference type="ARBA" id="ARBA00022723"/>
    </source>
</evidence>
<protein>
    <recommendedName>
        <fullName evidence="7">Cytochrome c domain-containing protein</fullName>
    </recommendedName>
</protein>